<keyword evidence="1 3" id="KW-0378">Hydrolase</keyword>
<evidence type="ECO:0000259" key="2">
    <source>
        <dbReference type="PROSITE" id="PS51462"/>
    </source>
</evidence>
<protein>
    <submittedName>
        <fullName evidence="3">Putative nudix hydrolase fgf-2</fullName>
    </submittedName>
</protein>
<organism evidence="3">
    <name type="scientific">Xenopsylla cheopis</name>
    <name type="common">Oriental rat flea</name>
    <name type="synonym">Pulex cheopis</name>
    <dbReference type="NCBI Taxonomy" id="163159"/>
    <lineage>
        <taxon>Eukaryota</taxon>
        <taxon>Metazoa</taxon>
        <taxon>Ecdysozoa</taxon>
        <taxon>Arthropoda</taxon>
        <taxon>Hexapoda</taxon>
        <taxon>Insecta</taxon>
        <taxon>Pterygota</taxon>
        <taxon>Neoptera</taxon>
        <taxon>Endopterygota</taxon>
        <taxon>Siphonaptera</taxon>
        <taxon>Pulicidae</taxon>
        <taxon>Xenopsyllinae</taxon>
        <taxon>Xenopsylla</taxon>
    </lineage>
</organism>
<sequence>MPDKIENSLCYMLEGQAIDLELAKCCDFTLAEQNAAAEAQGVAPSTPSDYVPKLGDTVTYIVACVMVNEKNEVLMIQEAKQSCAGKWYLPAGRMDKGELIIEAAAREALEETGLQCDIKTLLTIECASGSWFRFAVTGKVSGGELKIPANADKESLQAKWILNVEELSLRGRDIMHLIDRGRAYYEAKMTNDTFWHPDILPCKVEHNKNLLRLVIIIKKRATNRVHILLSEKTLLHFPTTEIHPARNVHSTLRRFMVEMFGAELPQHRPHGLVSVEHDPLNSQSDGFCMTLLVAFRPPLEEVPIIGKCIWHEVPKDIGDQLLKRVSSKNASVLLHVIR</sequence>
<evidence type="ECO:0000313" key="3">
    <source>
        <dbReference type="EMBL" id="NOV46027.1"/>
    </source>
</evidence>
<dbReference type="PROSITE" id="PS00893">
    <property type="entry name" value="NUDIX_BOX"/>
    <property type="match status" value="1"/>
</dbReference>
<proteinExistence type="predicted"/>
<dbReference type="Gene3D" id="3.90.79.10">
    <property type="entry name" value="Nucleoside Triphosphate Pyrophosphohydrolase"/>
    <property type="match status" value="1"/>
</dbReference>
<dbReference type="AlphaFoldDB" id="A0A6M2DMF0"/>
<dbReference type="InterPro" id="IPR015797">
    <property type="entry name" value="NUDIX_hydrolase-like_dom_sf"/>
</dbReference>
<dbReference type="EMBL" id="GIIL01002301">
    <property type="protein sequence ID" value="NOV46027.1"/>
    <property type="molecule type" value="Transcribed_RNA"/>
</dbReference>
<evidence type="ECO:0000256" key="1">
    <source>
        <dbReference type="ARBA" id="ARBA00022801"/>
    </source>
</evidence>
<dbReference type="PROSITE" id="PS51462">
    <property type="entry name" value="NUDIX"/>
    <property type="match status" value="1"/>
</dbReference>
<dbReference type="PANTHER" id="PTHR22769">
    <property type="entry name" value="MUTT/NUDIX HYDROLASE"/>
    <property type="match status" value="1"/>
</dbReference>
<dbReference type="PANTHER" id="PTHR22769:SF56">
    <property type="entry name" value="8-OXO-DGDP PHOSPHATASE NUDT18"/>
    <property type="match status" value="1"/>
</dbReference>
<dbReference type="InterPro" id="IPR000086">
    <property type="entry name" value="NUDIX_hydrolase_dom"/>
</dbReference>
<name>A0A6M2DMF0_XENCH</name>
<dbReference type="Pfam" id="PF00293">
    <property type="entry name" value="NUDIX"/>
    <property type="match status" value="1"/>
</dbReference>
<dbReference type="GO" id="GO:0044715">
    <property type="term" value="F:8-oxo-dGDP phosphatase activity"/>
    <property type="evidence" value="ECO:0007669"/>
    <property type="project" value="TreeGrafter"/>
</dbReference>
<dbReference type="GO" id="GO:0044716">
    <property type="term" value="F:8-oxo-GDP phosphatase activity"/>
    <property type="evidence" value="ECO:0007669"/>
    <property type="project" value="TreeGrafter"/>
</dbReference>
<dbReference type="SUPFAM" id="SSF55811">
    <property type="entry name" value="Nudix"/>
    <property type="match status" value="1"/>
</dbReference>
<dbReference type="InterPro" id="IPR020084">
    <property type="entry name" value="NUDIX_hydrolase_CS"/>
</dbReference>
<feature type="domain" description="Nudix hydrolase" evidence="2">
    <location>
        <begin position="57"/>
        <end position="190"/>
    </location>
</feature>
<reference evidence="3" key="1">
    <citation type="submission" date="2020-03" db="EMBL/GenBank/DDBJ databases">
        <title>Transcriptomic Profiling of the Digestive Tract of the Rat Flea, Xenopsylla cheopis, Following Blood Feeding and Infection with Yersinia pestis.</title>
        <authorList>
            <person name="Bland D.M."/>
            <person name="Martens C.A."/>
            <person name="Virtaneva K."/>
            <person name="Kanakabandi K."/>
            <person name="Long D."/>
            <person name="Rosenke R."/>
            <person name="Saturday G.A."/>
            <person name="Hoyt F.H."/>
            <person name="Bruno D.P."/>
            <person name="Ribeiro J.M.C."/>
            <person name="Hinnebusch J."/>
        </authorList>
    </citation>
    <scope>NUCLEOTIDE SEQUENCE</scope>
</reference>
<accession>A0A6M2DMF0</accession>